<reference evidence="20 21" key="1">
    <citation type="submission" date="2019-09" db="EMBL/GenBank/DDBJ databases">
        <title>Bird 10,000 Genomes (B10K) Project - Family phase.</title>
        <authorList>
            <person name="Zhang G."/>
        </authorList>
    </citation>
    <scope>NUCLEOTIDE SEQUENCE [LARGE SCALE GENOMIC DNA]</scope>
    <source>
        <strain evidence="20">OUT-0015</strain>
        <tissue evidence="20">Blood</tissue>
    </source>
</reference>
<feature type="non-terminal residue" evidence="20">
    <location>
        <position position="467"/>
    </location>
</feature>
<evidence type="ECO:0000256" key="8">
    <source>
        <dbReference type="ARBA" id="ARBA00023054"/>
    </source>
</evidence>
<evidence type="ECO:0000256" key="12">
    <source>
        <dbReference type="ARBA" id="ARBA00023242"/>
    </source>
</evidence>
<keyword evidence="21" id="KW-1185">Reference proteome</keyword>
<dbReference type="InterPro" id="IPR011990">
    <property type="entry name" value="TPR-like_helical_dom_sf"/>
</dbReference>
<organism evidence="20 21">
    <name type="scientific">Erithacus rubecula</name>
    <name type="common">European robin</name>
    <dbReference type="NCBI Taxonomy" id="37610"/>
    <lineage>
        <taxon>Eukaryota</taxon>
        <taxon>Metazoa</taxon>
        <taxon>Chordata</taxon>
        <taxon>Craniata</taxon>
        <taxon>Vertebrata</taxon>
        <taxon>Euteleostomi</taxon>
        <taxon>Archelosauria</taxon>
        <taxon>Archosauria</taxon>
        <taxon>Dinosauria</taxon>
        <taxon>Saurischia</taxon>
        <taxon>Theropoda</taxon>
        <taxon>Coelurosauria</taxon>
        <taxon>Aves</taxon>
        <taxon>Neognathae</taxon>
        <taxon>Neoaves</taxon>
        <taxon>Telluraves</taxon>
        <taxon>Australaves</taxon>
        <taxon>Passeriformes</taxon>
        <taxon>Turdidae</taxon>
        <taxon>Erithacus</taxon>
    </lineage>
</organism>
<feature type="coiled-coil region" evidence="17">
    <location>
        <begin position="98"/>
        <end position="125"/>
    </location>
</feature>
<evidence type="ECO:0000256" key="2">
    <source>
        <dbReference type="ARBA" id="ARBA00004572"/>
    </source>
</evidence>
<keyword evidence="4" id="KW-0963">Cytoplasm</keyword>
<keyword evidence="6" id="KW-1000">Mitochondrion outer membrane</keyword>
<feature type="region of interest" description="Disordered" evidence="18">
    <location>
        <begin position="152"/>
        <end position="206"/>
    </location>
</feature>
<evidence type="ECO:0000256" key="13">
    <source>
        <dbReference type="ARBA" id="ARBA00038360"/>
    </source>
</evidence>
<keyword evidence="8 17" id="KW-0175">Coiled coil</keyword>
<dbReference type="GO" id="GO:0097431">
    <property type="term" value="C:mitotic spindle pole"/>
    <property type="evidence" value="ECO:0007669"/>
    <property type="project" value="TreeGrafter"/>
</dbReference>
<keyword evidence="11" id="KW-0206">Cytoskeleton</keyword>
<evidence type="ECO:0000256" key="11">
    <source>
        <dbReference type="ARBA" id="ARBA00023212"/>
    </source>
</evidence>
<dbReference type="GO" id="GO:0008017">
    <property type="term" value="F:microtubule binding"/>
    <property type="evidence" value="ECO:0007669"/>
    <property type="project" value="TreeGrafter"/>
</dbReference>
<accession>A0A7K7GMD0</accession>
<evidence type="ECO:0000256" key="10">
    <source>
        <dbReference type="ARBA" id="ARBA00023136"/>
    </source>
</evidence>
<dbReference type="AlphaFoldDB" id="A0A7K7GMD0"/>
<dbReference type="Proteomes" id="UP000529965">
    <property type="component" value="Unassembled WGS sequence"/>
</dbReference>
<dbReference type="InterPro" id="IPR049039">
    <property type="entry name" value="RMD1-3_a_helical_rpt"/>
</dbReference>
<evidence type="ECO:0000256" key="4">
    <source>
        <dbReference type="ARBA" id="ARBA00022490"/>
    </source>
</evidence>
<proteinExistence type="inferred from homology"/>
<evidence type="ECO:0000256" key="9">
    <source>
        <dbReference type="ARBA" id="ARBA00023128"/>
    </source>
</evidence>
<dbReference type="Pfam" id="PF21033">
    <property type="entry name" value="RMD1-3"/>
    <property type="match status" value="1"/>
</dbReference>
<protein>
    <recommendedName>
        <fullName evidence="14">Regulator of microtubule dynamics protein 3</fullName>
    </recommendedName>
    <alternativeName>
        <fullName evidence="15">Protein FAM82A2</fullName>
    </alternativeName>
    <alternativeName>
        <fullName evidence="16">Protein FAM82C</fullName>
    </alternativeName>
</protein>
<evidence type="ECO:0000256" key="5">
    <source>
        <dbReference type="ARBA" id="ARBA00022692"/>
    </source>
</evidence>
<dbReference type="SUPFAM" id="SSF48452">
    <property type="entry name" value="TPR-like"/>
    <property type="match status" value="1"/>
</dbReference>
<keyword evidence="9" id="KW-0496">Mitochondrion</keyword>
<evidence type="ECO:0000256" key="6">
    <source>
        <dbReference type="ARBA" id="ARBA00022787"/>
    </source>
</evidence>
<feature type="transmembrane region" description="Helical" evidence="19">
    <location>
        <begin position="12"/>
        <end position="31"/>
    </location>
</feature>
<evidence type="ECO:0000256" key="19">
    <source>
        <dbReference type="SAM" id="Phobius"/>
    </source>
</evidence>
<dbReference type="GO" id="GO:0005634">
    <property type="term" value="C:nucleus"/>
    <property type="evidence" value="ECO:0007669"/>
    <property type="project" value="UniProtKB-SubCell"/>
</dbReference>
<comment type="caution">
    <text evidence="20">The sequence shown here is derived from an EMBL/GenBank/DDBJ whole genome shotgun (WGS) entry which is preliminary data.</text>
</comment>
<keyword evidence="12" id="KW-0539">Nucleus</keyword>
<sequence>VAEPARAAPRLGVALGLAAGAGLCFGVLWAIRRRCPGPAGPPRRGTSGVGRRGGRVRMRGMRLEYAVPGALLPVAAGDGAVSSPQLRQDQHLELLERLDFVLRNVVELRKEVEELRNSLQHLAVEIVGEVRSHLEETQRVARRRKLPFFRERSDSTGSSSIYFTASSGNIHTDDGESEGGYTTANAESDYDRESERESEDEVSCDTVRTVRRDSLDLAPEDETPLVMDSLLEEGLGQLLEQADRLHSGDEQDRREGFQLLLNNKLVYAGQREFLWRLARAHCDMWELTEDADERRSYATGGKEELELALQKWDQSAECHQWFAILCGQESEKESIPKRIQAGYVFKEHIDKAIALKPQDPQLYYLLGKWCYEVAHLGWLEKRTVSALFEEPPTATVQDALQNFLRVEELSPGFSKAGRVYIAKCYRDLGNVSAAVLWMDLASELPGNTKEVTQRILPHRQDREQIQR</sequence>
<evidence type="ECO:0000256" key="14">
    <source>
        <dbReference type="ARBA" id="ARBA00039962"/>
    </source>
</evidence>
<evidence type="ECO:0000256" key="1">
    <source>
        <dbReference type="ARBA" id="ARBA00004123"/>
    </source>
</evidence>
<evidence type="ECO:0000256" key="15">
    <source>
        <dbReference type="ARBA" id="ARBA00041608"/>
    </source>
</evidence>
<dbReference type="GO" id="GO:0005876">
    <property type="term" value="C:spindle microtubule"/>
    <property type="evidence" value="ECO:0007669"/>
    <property type="project" value="TreeGrafter"/>
</dbReference>
<dbReference type="EMBL" id="VZSK01001332">
    <property type="protein sequence ID" value="NWY70388.1"/>
    <property type="molecule type" value="Genomic_DNA"/>
</dbReference>
<comment type="subcellular location">
    <subcellularLocation>
        <location evidence="3">Cytoplasm</location>
        <location evidence="3">Cytoskeleton</location>
        <location evidence="3">Spindle pole</location>
    </subcellularLocation>
    <subcellularLocation>
        <location evidence="2">Mitochondrion outer membrane</location>
        <topology evidence="2">Single-pass membrane protein</topology>
    </subcellularLocation>
    <subcellularLocation>
        <location evidence="1">Nucleus</location>
    </subcellularLocation>
</comment>
<evidence type="ECO:0000256" key="3">
    <source>
        <dbReference type="ARBA" id="ARBA00004647"/>
    </source>
</evidence>
<evidence type="ECO:0000256" key="18">
    <source>
        <dbReference type="SAM" id="MobiDB-lite"/>
    </source>
</evidence>
<evidence type="ECO:0000256" key="16">
    <source>
        <dbReference type="ARBA" id="ARBA00041960"/>
    </source>
</evidence>
<dbReference type="Gene3D" id="1.25.40.10">
    <property type="entry name" value="Tetratricopeptide repeat domain"/>
    <property type="match status" value="1"/>
</dbReference>
<evidence type="ECO:0000256" key="7">
    <source>
        <dbReference type="ARBA" id="ARBA00022989"/>
    </source>
</evidence>
<name>A0A7K7GMD0_ERIRU</name>
<feature type="compositionally biased region" description="Polar residues" evidence="18">
    <location>
        <begin position="155"/>
        <end position="170"/>
    </location>
</feature>
<dbReference type="PANTHER" id="PTHR16056">
    <property type="entry name" value="REGULATOR OF MICROTUBULE DYNAMICS PROTEIN"/>
    <property type="match status" value="1"/>
</dbReference>
<evidence type="ECO:0000313" key="20">
    <source>
        <dbReference type="EMBL" id="NWY70388.1"/>
    </source>
</evidence>
<dbReference type="GO" id="GO:0005741">
    <property type="term" value="C:mitochondrial outer membrane"/>
    <property type="evidence" value="ECO:0007669"/>
    <property type="project" value="UniProtKB-SubCell"/>
</dbReference>
<keyword evidence="7 19" id="KW-1133">Transmembrane helix</keyword>
<gene>
    <name evidence="20" type="primary">Rmdn3</name>
    <name evidence="20" type="ORF">ERIRUB_R06023</name>
</gene>
<feature type="non-terminal residue" evidence="20">
    <location>
        <position position="1"/>
    </location>
</feature>
<dbReference type="PANTHER" id="PTHR16056:SF18">
    <property type="entry name" value="REGULATOR OF MICROTUBULE DYNAMICS PROTEIN 3"/>
    <property type="match status" value="1"/>
</dbReference>
<comment type="similarity">
    <text evidence="13">Belongs to the RMDN family.</text>
</comment>
<evidence type="ECO:0000313" key="21">
    <source>
        <dbReference type="Proteomes" id="UP000529965"/>
    </source>
</evidence>
<keyword evidence="10 19" id="KW-0472">Membrane</keyword>
<evidence type="ECO:0000256" key="17">
    <source>
        <dbReference type="SAM" id="Coils"/>
    </source>
</evidence>
<keyword evidence="5 19" id="KW-0812">Transmembrane</keyword>